<protein>
    <recommendedName>
        <fullName evidence="3">PPM-type phosphatase domain-containing protein</fullName>
    </recommendedName>
</protein>
<reference evidence="2" key="1">
    <citation type="journal article" date="2019" name="Int. J. Syst. Evol. Microbiol.">
        <title>The Global Catalogue of Microorganisms (GCM) 10K type strain sequencing project: providing services to taxonomists for standard genome sequencing and annotation.</title>
        <authorList>
            <consortium name="The Broad Institute Genomics Platform"/>
            <consortium name="The Broad Institute Genome Sequencing Center for Infectious Disease"/>
            <person name="Wu L."/>
            <person name="Ma J."/>
        </authorList>
    </citation>
    <scope>NUCLEOTIDE SEQUENCE [LARGE SCALE GENOMIC DNA]</scope>
    <source>
        <strain evidence="2">JCM 4816</strain>
    </source>
</reference>
<keyword evidence="2" id="KW-1185">Reference proteome</keyword>
<proteinExistence type="predicted"/>
<dbReference type="RefSeq" id="WP_380581481.1">
    <property type="nucleotide sequence ID" value="NZ_JBHSQJ010000031.1"/>
</dbReference>
<organism evidence="1 2">
    <name type="scientific">Streptacidiphilus monticola</name>
    <dbReference type="NCBI Taxonomy" id="2161674"/>
    <lineage>
        <taxon>Bacteria</taxon>
        <taxon>Bacillati</taxon>
        <taxon>Actinomycetota</taxon>
        <taxon>Actinomycetes</taxon>
        <taxon>Kitasatosporales</taxon>
        <taxon>Streptomycetaceae</taxon>
        <taxon>Streptacidiphilus</taxon>
    </lineage>
</organism>
<dbReference type="Proteomes" id="UP001596174">
    <property type="component" value="Unassembled WGS sequence"/>
</dbReference>
<sequence length="188" mass="19637">MYAADGVRWSLWITDDAPAAAYPRQRRLRTGFPAGAGTGSLGFRALVELHRNHGGTAPRFVLGGMLATRRGRHLDLDVRESGDDWAGTPFEGPSGVRYQPGLPSEYSCAVQDGCAEELSAGQPVGGTLVIDRAGHMGESSPLLAREAAGLLVRALTVLQRGEDPLAAAVARLGERPGRAGIGSGAGHD</sequence>
<gene>
    <name evidence="1" type="ORF">ACFP3V_08465</name>
</gene>
<comment type="caution">
    <text evidence="1">The sequence shown here is derived from an EMBL/GenBank/DDBJ whole genome shotgun (WGS) entry which is preliminary data.</text>
</comment>
<evidence type="ECO:0000313" key="2">
    <source>
        <dbReference type="Proteomes" id="UP001596174"/>
    </source>
</evidence>
<name>A0ABW1FXP1_9ACTN</name>
<accession>A0ABW1FXP1</accession>
<evidence type="ECO:0008006" key="3">
    <source>
        <dbReference type="Google" id="ProtNLM"/>
    </source>
</evidence>
<dbReference type="EMBL" id="JBHSQJ010000031">
    <property type="protein sequence ID" value="MFC5907250.1"/>
    <property type="molecule type" value="Genomic_DNA"/>
</dbReference>
<evidence type="ECO:0000313" key="1">
    <source>
        <dbReference type="EMBL" id="MFC5907250.1"/>
    </source>
</evidence>